<name>A0A0F8Z3Q3_9ZZZZ</name>
<dbReference type="AlphaFoldDB" id="A0A0F8Z3Q3"/>
<organism evidence="1">
    <name type="scientific">marine sediment metagenome</name>
    <dbReference type="NCBI Taxonomy" id="412755"/>
    <lineage>
        <taxon>unclassified sequences</taxon>
        <taxon>metagenomes</taxon>
        <taxon>ecological metagenomes</taxon>
    </lineage>
</organism>
<reference evidence="1" key="1">
    <citation type="journal article" date="2015" name="Nature">
        <title>Complex archaea that bridge the gap between prokaryotes and eukaryotes.</title>
        <authorList>
            <person name="Spang A."/>
            <person name="Saw J.H."/>
            <person name="Jorgensen S.L."/>
            <person name="Zaremba-Niedzwiedzka K."/>
            <person name="Martijn J."/>
            <person name="Lind A.E."/>
            <person name="van Eijk R."/>
            <person name="Schleper C."/>
            <person name="Guy L."/>
            <person name="Ettema T.J."/>
        </authorList>
    </citation>
    <scope>NUCLEOTIDE SEQUENCE</scope>
</reference>
<comment type="caution">
    <text evidence="1">The sequence shown here is derived from an EMBL/GenBank/DDBJ whole genome shotgun (WGS) entry which is preliminary data.</text>
</comment>
<dbReference type="EMBL" id="LAZR01053461">
    <property type="protein sequence ID" value="KKK80690.1"/>
    <property type="molecule type" value="Genomic_DNA"/>
</dbReference>
<gene>
    <name evidence="1" type="ORF">LCGC14_2820960</name>
</gene>
<feature type="non-terminal residue" evidence="1">
    <location>
        <position position="1"/>
    </location>
</feature>
<accession>A0A0F8Z3Q3</accession>
<evidence type="ECO:0000313" key="1">
    <source>
        <dbReference type="EMBL" id="KKK80690.1"/>
    </source>
</evidence>
<sequence>QGAMLVENPAIYGAGANDGARWVADHGVFTTSAADAAERVAMNVTYLSNAVMVQLTSSGDNSGASFGIAVTSLGSSSFSLGHEYVGPGAALAGEVHWRSLGTVAL</sequence>
<protein>
    <submittedName>
        <fullName evidence="1">Uncharacterized protein</fullName>
    </submittedName>
</protein>
<proteinExistence type="predicted"/>